<keyword evidence="3" id="KW-0143">Chaperone</keyword>
<dbReference type="Gene3D" id="3.30.2180.10">
    <property type="entry name" value="ATP12-like"/>
    <property type="match status" value="1"/>
</dbReference>
<keyword evidence="5" id="KW-1185">Reference proteome</keyword>
<gene>
    <name evidence="4" type="ORF">GCM10007276_25680</name>
</gene>
<reference evidence="4" key="2">
    <citation type="submission" date="2020-09" db="EMBL/GenBank/DDBJ databases">
        <authorList>
            <person name="Sun Q."/>
            <person name="Sedlacek I."/>
        </authorList>
    </citation>
    <scope>NUCLEOTIDE SEQUENCE</scope>
    <source>
        <strain evidence="4">CCM 7684</strain>
    </source>
</reference>
<dbReference type="Gene3D" id="1.10.3580.10">
    <property type="entry name" value="ATP12 ATPase"/>
    <property type="match status" value="1"/>
</dbReference>
<dbReference type="InterPro" id="IPR023335">
    <property type="entry name" value="ATP12_ortho_dom_sf"/>
</dbReference>
<dbReference type="GO" id="GO:0043461">
    <property type="term" value="P:proton-transporting ATP synthase complex assembly"/>
    <property type="evidence" value="ECO:0007669"/>
    <property type="project" value="InterPro"/>
</dbReference>
<proteinExistence type="inferred from homology"/>
<dbReference type="PANTHER" id="PTHR21013:SF10">
    <property type="entry name" value="ATP SYNTHASE MITOCHONDRIAL F1 COMPLEX ASSEMBLY FACTOR 2"/>
    <property type="match status" value="1"/>
</dbReference>
<dbReference type="InterPro" id="IPR042272">
    <property type="entry name" value="ATP12_ATP_synth-F1-assembly_N"/>
</dbReference>
<keyword evidence="2" id="KW-0809">Transit peptide</keyword>
<dbReference type="EMBL" id="BMCP01000002">
    <property type="protein sequence ID" value="GGE47380.1"/>
    <property type="molecule type" value="Genomic_DNA"/>
</dbReference>
<evidence type="ECO:0000256" key="2">
    <source>
        <dbReference type="ARBA" id="ARBA00022946"/>
    </source>
</evidence>
<protein>
    <submittedName>
        <fullName evidence="4">ATPase</fullName>
    </submittedName>
</protein>
<dbReference type="Proteomes" id="UP000602745">
    <property type="component" value="Unassembled WGS sequence"/>
</dbReference>
<name>A0A8J3DYI7_9RHOB</name>
<accession>A0A8J3DYI7</accession>
<dbReference type="InterPro" id="IPR011419">
    <property type="entry name" value="ATP12_ATP_synth-F1-assembly"/>
</dbReference>
<dbReference type="RefSeq" id="WP_188410107.1">
    <property type="nucleotide sequence ID" value="NZ_BMCP01000002.1"/>
</dbReference>
<dbReference type="PANTHER" id="PTHR21013">
    <property type="entry name" value="ATP SYNTHASE MITOCHONDRIAL F1 COMPLEX ASSEMBLY FACTOR 2/ATP12 PROTEIN, MITOCHONDRIAL PRECURSOR"/>
    <property type="match status" value="1"/>
</dbReference>
<dbReference type="AlphaFoldDB" id="A0A8J3DYI7"/>
<evidence type="ECO:0000256" key="1">
    <source>
        <dbReference type="ARBA" id="ARBA00008231"/>
    </source>
</evidence>
<dbReference type="Pfam" id="PF07542">
    <property type="entry name" value="ATP12"/>
    <property type="match status" value="1"/>
</dbReference>
<evidence type="ECO:0000313" key="4">
    <source>
        <dbReference type="EMBL" id="GGE47380.1"/>
    </source>
</evidence>
<dbReference type="SUPFAM" id="SSF160909">
    <property type="entry name" value="ATP12-like"/>
    <property type="match status" value="1"/>
</dbReference>
<reference evidence="4" key="1">
    <citation type="journal article" date="2014" name="Int. J. Syst. Evol. Microbiol.">
        <title>Complete genome sequence of Corynebacterium casei LMG S-19264T (=DSM 44701T), isolated from a smear-ripened cheese.</title>
        <authorList>
            <consortium name="US DOE Joint Genome Institute (JGI-PGF)"/>
            <person name="Walter F."/>
            <person name="Albersmeier A."/>
            <person name="Kalinowski J."/>
            <person name="Ruckert C."/>
        </authorList>
    </citation>
    <scope>NUCLEOTIDE SEQUENCE</scope>
    <source>
        <strain evidence="4">CCM 7684</strain>
    </source>
</reference>
<evidence type="ECO:0000256" key="3">
    <source>
        <dbReference type="ARBA" id="ARBA00023186"/>
    </source>
</evidence>
<organism evidence="4 5">
    <name type="scientific">Agaricicola taiwanensis</name>
    <dbReference type="NCBI Taxonomy" id="591372"/>
    <lineage>
        <taxon>Bacteria</taxon>
        <taxon>Pseudomonadati</taxon>
        <taxon>Pseudomonadota</taxon>
        <taxon>Alphaproteobacteria</taxon>
        <taxon>Rhodobacterales</taxon>
        <taxon>Paracoccaceae</taxon>
        <taxon>Agaricicola</taxon>
    </lineage>
</organism>
<evidence type="ECO:0000313" key="5">
    <source>
        <dbReference type="Proteomes" id="UP000602745"/>
    </source>
</evidence>
<comment type="caution">
    <text evidence="4">The sequence shown here is derived from an EMBL/GenBank/DDBJ whole genome shotgun (WGS) entry which is preliminary data.</text>
</comment>
<sequence>MSEIPADDPMRQAQRLMRPELPKRFYKSAEAAEENQHFTVHLDGRPIRTPARQAIALPSRALAIALAEEWMAQGERIDPLTMPLTRLVNVAIDGVTGERNAVADEIVKYAGSDLLCYRAEAPEGLVLSQSMQWDPVLAWARDDLDLSFVLVQGISFTDQPEPTLDRIRELVAPLDPLRLAALHTIMTLTGSALLAIAVFKGRLTADEAWAAAHVDEDWNMQLWGRDEEAMIRRSTRFAEMSAAHRLLALLD</sequence>
<comment type="similarity">
    <text evidence="1">Belongs to the ATP12 family.</text>
</comment>